<evidence type="ECO:0000256" key="4">
    <source>
        <dbReference type="ARBA" id="ARBA00022553"/>
    </source>
</evidence>
<name>A0A1I5RJB6_9FIRM</name>
<dbReference type="PANTHER" id="PTHR33495">
    <property type="entry name" value="ANTI-SIGMA FACTOR ANTAGONIST TM_1081-RELATED-RELATED"/>
    <property type="match status" value="1"/>
</dbReference>
<evidence type="ECO:0000313" key="9">
    <source>
        <dbReference type="Proteomes" id="UP000198577"/>
    </source>
</evidence>
<dbReference type="Pfam" id="PF01740">
    <property type="entry name" value="STAS"/>
    <property type="match status" value="1"/>
</dbReference>
<dbReference type="InterPro" id="IPR003658">
    <property type="entry name" value="Anti-sigma_ant"/>
</dbReference>
<dbReference type="OrthoDB" id="9796601at2"/>
<gene>
    <name evidence="8" type="ORF">SAMN05444406_1015</name>
</gene>
<dbReference type="GO" id="GO:0045152">
    <property type="term" value="F:antisigma factor binding"/>
    <property type="evidence" value="ECO:0007669"/>
    <property type="project" value="InterPro"/>
</dbReference>
<evidence type="ECO:0000256" key="6">
    <source>
        <dbReference type="RuleBase" id="RU003749"/>
    </source>
</evidence>
<evidence type="ECO:0000259" key="7">
    <source>
        <dbReference type="PROSITE" id="PS50801"/>
    </source>
</evidence>
<evidence type="ECO:0000256" key="1">
    <source>
        <dbReference type="ARBA" id="ARBA00001976"/>
    </source>
</evidence>
<proteinExistence type="inferred from homology"/>
<dbReference type="RefSeq" id="WP_092281765.1">
    <property type="nucleotide sequence ID" value="NZ_FOXR01000001.1"/>
</dbReference>
<feature type="domain" description="STAS" evidence="7">
    <location>
        <begin position="1"/>
        <end position="111"/>
    </location>
</feature>
<keyword evidence="4" id="KW-0597">Phosphoprotein</keyword>
<sequence>MQISSHKSKHTLIVKLEGELDHHTADTVRERLDSILEDPSIKHMVFDLSQLKFMDSSGVGVFIGRYKVVSQRGGTVSVVHVTPQIHKVLEVSGLYRIIKKYSSFEEALAGIGGCDE</sequence>
<dbReference type="PROSITE" id="PS50801">
    <property type="entry name" value="STAS"/>
    <property type="match status" value="1"/>
</dbReference>
<reference evidence="8 9" key="1">
    <citation type="submission" date="2016-10" db="EMBL/GenBank/DDBJ databases">
        <authorList>
            <person name="de Groot N.N."/>
        </authorList>
    </citation>
    <scope>NUCLEOTIDE SEQUENCE [LARGE SCALE GENOMIC DNA]</scope>
    <source>
        <strain evidence="8 9">DSM 20678</strain>
    </source>
</reference>
<comment type="function">
    <text evidence="1">In the phosphorylated form it could act as an anti-anti-sigma factor that counteracts SpoIIAB and thus releases sigma f from inhibition.</text>
</comment>
<dbReference type="Gene3D" id="3.30.750.24">
    <property type="entry name" value="STAS domain"/>
    <property type="match status" value="1"/>
</dbReference>
<dbReference type="NCBIfam" id="TIGR02886">
    <property type="entry name" value="spore_II_AA"/>
    <property type="match status" value="1"/>
</dbReference>
<evidence type="ECO:0000256" key="2">
    <source>
        <dbReference type="ARBA" id="ARBA00009013"/>
    </source>
</evidence>
<keyword evidence="5" id="KW-0749">Sporulation</keyword>
<organism evidence="8 9">
    <name type="scientific">Caldicoprobacter faecalis</name>
    <dbReference type="NCBI Taxonomy" id="937334"/>
    <lineage>
        <taxon>Bacteria</taxon>
        <taxon>Bacillati</taxon>
        <taxon>Bacillota</taxon>
        <taxon>Clostridia</taxon>
        <taxon>Caldicoprobacterales</taxon>
        <taxon>Caldicoprobacteraceae</taxon>
        <taxon>Caldicoprobacter</taxon>
    </lineage>
</organism>
<dbReference type="STRING" id="937334.SAMN05444406_1015"/>
<dbReference type="InterPro" id="IPR036513">
    <property type="entry name" value="STAS_dom_sf"/>
</dbReference>
<evidence type="ECO:0000256" key="3">
    <source>
        <dbReference type="ARBA" id="ARBA00020784"/>
    </source>
</evidence>
<dbReference type="GO" id="GO:0043856">
    <property type="term" value="F:anti-sigma factor antagonist activity"/>
    <property type="evidence" value="ECO:0007669"/>
    <property type="project" value="InterPro"/>
</dbReference>
<dbReference type="InterPro" id="IPR002645">
    <property type="entry name" value="STAS_dom"/>
</dbReference>
<keyword evidence="9" id="KW-1185">Reference proteome</keyword>
<dbReference type="CDD" id="cd07043">
    <property type="entry name" value="STAS_anti-anti-sigma_factors"/>
    <property type="match status" value="1"/>
</dbReference>
<dbReference type="InterPro" id="IPR014237">
    <property type="entry name" value="Anti-sigma_F_ant"/>
</dbReference>
<comment type="similarity">
    <text evidence="2 6">Belongs to the anti-sigma-factor antagonist family.</text>
</comment>
<dbReference type="EMBL" id="FOXR01000001">
    <property type="protein sequence ID" value="SFP58427.1"/>
    <property type="molecule type" value="Genomic_DNA"/>
</dbReference>
<dbReference type="GO" id="GO:0030435">
    <property type="term" value="P:sporulation resulting in formation of a cellular spore"/>
    <property type="evidence" value="ECO:0007669"/>
    <property type="project" value="UniProtKB-KW"/>
</dbReference>
<evidence type="ECO:0000313" key="8">
    <source>
        <dbReference type="EMBL" id="SFP58427.1"/>
    </source>
</evidence>
<dbReference type="Proteomes" id="UP000198577">
    <property type="component" value="Unassembled WGS sequence"/>
</dbReference>
<protein>
    <recommendedName>
        <fullName evidence="3 6">Anti-sigma F factor antagonist</fullName>
    </recommendedName>
    <alternativeName>
        <fullName evidence="6">Stage II sporulation protein</fullName>
    </alternativeName>
</protein>
<dbReference type="NCBIfam" id="TIGR00377">
    <property type="entry name" value="ant_ant_sig"/>
    <property type="match status" value="1"/>
</dbReference>
<dbReference type="SUPFAM" id="SSF52091">
    <property type="entry name" value="SpoIIaa-like"/>
    <property type="match status" value="1"/>
</dbReference>
<dbReference type="AlphaFoldDB" id="A0A1I5RJB6"/>
<accession>A0A1I5RJB6</accession>
<evidence type="ECO:0000256" key="5">
    <source>
        <dbReference type="ARBA" id="ARBA00022969"/>
    </source>
</evidence>
<dbReference type="PANTHER" id="PTHR33495:SF2">
    <property type="entry name" value="ANTI-SIGMA FACTOR ANTAGONIST TM_1081-RELATED"/>
    <property type="match status" value="1"/>
</dbReference>